<dbReference type="PANTHER" id="PTHR30238:SF0">
    <property type="entry name" value="THYLAKOID MEMBRANE PROTEIN TERC, CHLOROPLASTIC"/>
    <property type="match status" value="1"/>
</dbReference>
<evidence type="ECO:0000256" key="2">
    <source>
        <dbReference type="ARBA" id="ARBA00007511"/>
    </source>
</evidence>
<feature type="transmembrane region" description="Helical" evidence="6">
    <location>
        <begin position="292"/>
        <end position="312"/>
    </location>
</feature>
<dbReference type="EMBL" id="CP072642">
    <property type="protein sequence ID" value="QUV94219.1"/>
    <property type="molecule type" value="Genomic_DNA"/>
</dbReference>
<dbReference type="InterPro" id="IPR005496">
    <property type="entry name" value="Integral_membrane_TerC"/>
</dbReference>
<comment type="similarity">
    <text evidence="2">Belongs to the TerC family.</text>
</comment>
<dbReference type="PANTHER" id="PTHR30238">
    <property type="entry name" value="MEMBRANE BOUND PREDICTED REDOX MODULATOR"/>
    <property type="match status" value="1"/>
</dbReference>
<accession>A0ABX8AZT4</accession>
<feature type="transmembrane region" description="Helical" evidence="6">
    <location>
        <begin position="259"/>
        <end position="280"/>
    </location>
</feature>
<feature type="transmembrane region" description="Helical" evidence="6">
    <location>
        <begin position="154"/>
        <end position="171"/>
    </location>
</feature>
<evidence type="ECO:0000256" key="4">
    <source>
        <dbReference type="ARBA" id="ARBA00022989"/>
    </source>
</evidence>
<dbReference type="NCBIfam" id="TIGR03718">
    <property type="entry name" value="R_switched_Alx"/>
    <property type="match status" value="1"/>
</dbReference>
<sequence length="347" mass="38480">MQPHLASAATTHPVHFVVFITLVIGFLWVDLASGKTDRPVSMLKAATWSGIWVAVSLAFAGYVASIRGTDDAILFLTAYALEKSLAVDNLFVFLAIFSAFAIPEYLHHRILYWGIIGALIFRAIFIGLGVGLLFGAQALGALTIFGWHIELQRVVFFGFGLVILWSVYALFRAGRKDTTEEETDYTNHWAVRFLRQFFPNRIATQLDRGRFLTRVTDGQGRHYHALTPAFLCLVVIEASDIMFAFDSVPAIFAVTQDAFLVYTSNIFAVLGLRSMYFLVAAAKRMLVHLDKAVFVILLFIGIKMLALAFDWFHLPPLVSLSVVLGLLALGVGASLLEKRKRVGSEVS</sequence>
<name>A0ABX8AZT4_9BACT</name>
<proteinExistence type="inferred from homology"/>
<dbReference type="RefSeq" id="WP_211422527.1">
    <property type="nucleotide sequence ID" value="NZ_CP072642.1"/>
</dbReference>
<evidence type="ECO:0000256" key="5">
    <source>
        <dbReference type="ARBA" id="ARBA00023136"/>
    </source>
</evidence>
<keyword evidence="4 6" id="KW-1133">Transmembrane helix</keyword>
<feature type="transmembrane region" description="Helical" evidence="6">
    <location>
        <begin position="318"/>
        <end position="336"/>
    </location>
</feature>
<feature type="transmembrane region" description="Helical" evidence="6">
    <location>
        <begin position="45"/>
        <end position="65"/>
    </location>
</feature>
<feature type="transmembrane region" description="Helical" evidence="6">
    <location>
        <begin position="85"/>
        <end position="103"/>
    </location>
</feature>
<dbReference type="Pfam" id="PF03741">
    <property type="entry name" value="TerC"/>
    <property type="match status" value="1"/>
</dbReference>
<feature type="transmembrane region" description="Helical" evidence="6">
    <location>
        <begin position="229"/>
        <end position="253"/>
    </location>
</feature>
<keyword evidence="8" id="KW-1185">Reference proteome</keyword>
<organism evidence="7 8">
    <name type="scientific">Chloracidobacterium sp. N</name>
    <dbReference type="NCBI Taxonomy" id="2821540"/>
    <lineage>
        <taxon>Bacteria</taxon>
        <taxon>Pseudomonadati</taxon>
        <taxon>Acidobacteriota</taxon>
        <taxon>Terriglobia</taxon>
        <taxon>Terriglobales</taxon>
        <taxon>Acidobacteriaceae</taxon>
        <taxon>Chloracidobacterium</taxon>
        <taxon>Chloracidobacterium aggregatum</taxon>
    </lineage>
</organism>
<feature type="transmembrane region" description="Helical" evidence="6">
    <location>
        <begin position="110"/>
        <end position="134"/>
    </location>
</feature>
<comment type="subcellular location">
    <subcellularLocation>
        <location evidence="1">Membrane</location>
        <topology evidence="1">Multi-pass membrane protein</topology>
    </subcellularLocation>
</comment>
<dbReference type="InterPro" id="IPR022369">
    <property type="entry name" value="Integral_membrane_TerC_rswitch"/>
</dbReference>
<dbReference type="Proteomes" id="UP000677668">
    <property type="component" value="Chromosome 1"/>
</dbReference>
<keyword evidence="5 6" id="KW-0472">Membrane</keyword>
<gene>
    <name evidence="7" type="ORF">J8C05_01835</name>
</gene>
<reference evidence="7 8" key="1">
    <citation type="submission" date="2021-03" db="EMBL/GenBank/DDBJ databases">
        <title>Genomic and phenotypic characterization of Chloracidobacterium isolates provides evidence for multiple species.</title>
        <authorList>
            <person name="Saini M.K."/>
            <person name="Costas A.M.G."/>
            <person name="Tank M."/>
            <person name="Bryant D.A."/>
        </authorList>
    </citation>
    <scope>NUCLEOTIDE SEQUENCE [LARGE SCALE GENOMIC DNA]</scope>
    <source>
        <strain evidence="7 8">N</strain>
    </source>
</reference>
<evidence type="ECO:0000313" key="8">
    <source>
        <dbReference type="Proteomes" id="UP000677668"/>
    </source>
</evidence>
<evidence type="ECO:0000313" key="7">
    <source>
        <dbReference type="EMBL" id="QUV94219.1"/>
    </source>
</evidence>
<feature type="transmembrane region" description="Helical" evidence="6">
    <location>
        <begin position="12"/>
        <end position="33"/>
    </location>
</feature>
<protein>
    <submittedName>
        <fullName evidence="7">TerC/Alx family metal homeostasis membrane protein</fullName>
    </submittedName>
</protein>
<evidence type="ECO:0000256" key="3">
    <source>
        <dbReference type="ARBA" id="ARBA00022692"/>
    </source>
</evidence>
<evidence type="ECO:0000256" key="6">
    <source>
        <dbReference type="SAM" id="Phobius"/>
    </source>
</evidence>
<evidence type="ECO:0000256" key="1">
    <source>
        <dbReference type="ARBA" id="ARBA00004141"/>
    </source>
</evidence>
<keyword evidence="3 6" id="KW-0812">Transmembrane</keyword>